<feature type="region of interest" description="Disordered" evidence="6">
    <location>
        <begin position="92"/>
        <end position="113"/>
    </location>
</feature>
<comment type="similarity">
    <text evidence="2">Belongs to the TrbI/VirB10 family.</text>
</comment>
<evidence type="ECO:0000313" key="9">
    <source>
        <dbReference type="Proteomes" id="UP000094329"/>
    </source>
</evidence>
<feature type="signal peptide" evidence="7">
    <location>
        <begin position="1"/>
        <end position="30"/>
    </location>
</feature>
<keyword evidence="9" id="KW-1185">Reference proteome</keyword>
<feature type="region of interest" description="Disordered" evidence="6">
    <location>
        <begin position="128"/>
        <end position="162"/>
    </location>
</feature>
<keyword evidence="7" id="KW-0732">Signal</keyword>
<evidence type="ECO:0000256" key="6">
    <source>
        <dbReference type="SAM" id="MobiDB-lite"/>
    </source>
</evidence>
<feature type="compositionally biased region" description="Polar residues" evidence="6">
    <location>
        <begin position="101"/>
        <end position="112"/>
    </location>
</feature>
<dbReference type="Pfam" id="PF03743">
    <property type="entry name" value="TrbI"/>
    <property type="match status" value="1"/>
</dbReference>
<dbReference type="EMBL" id="MDTU01000001">
    <property type="protein sequence ID" value="ODN44060.1"/>
    <property type="molecule type" value="Genomic_DNA"/>
</dbReference>
<dbReference type="CDD" id="cd16429">
    <property type="entry name" value="VirB10"/>
    <property type="match status" value="1"/>
</dbReference>
<feature type="compositionally biased region" description="Polar residues" evidence="6">
    <location>
        <begin position="146"/>
        <end position="162"/>
    </location>
</feature>
<evidence type="ECO:0000256" key="3">
    <source>
        <dbReference type="ARBA" id="ARBA00022692"/>
    </source>
</evidence>
<keyword evidence="5" id="KW-0472">Membrane</keyword>
<dbReference type="InterPro" id="IPR005498">
    <property type="entry name" value="T4SS_VirB10/TraB/TrbI"/>
</dbReference>
<feature type="compositionally biased region" description="Low complexity" evidence="6">
    <location>
        <begin position="128"/>
        <end position="145"/>
    </location>
</feature>
<dbReference type="Proteomes" id="UP000094329">
    <property type="component" value="Unassembled WGS sequence"/>
</dbReference>
<evidence type="ECO:0000256" key="7">
    <source>
        <dbReference type="SAM" id="SignalP"/>
    </source>
</evidence>
<keyword evidence="4" id="KW-1133">Transmembrane helix</keyword>
<organism evidence="8 9">
    <name type="scientific">Piscirickettsia litoralis</name>
    <dbReference type="NCBI Taxonomy" id="1891921"/>
    <lineage>
        <taxon>Bacteria</taxon>
        <taxon>Pseudomonadati</taxon>
        <taxon>Pseudomonadota</taxon>
        <taxon>Gammaproteobacteria</taxon>
        <taxon>Thiotrichales</taxon>
        <taxon>Piscirickettsiaceae</taxon>
        <taxon>Piscirickettsia</taxon>
    </lineage>
</organism>
<protein>
    <submittedName>
        <fullName evidence="8">Conjugal transfer protein TrbI</fullName>
    </submittedName>
</protein>
<sequence length="398" mass="42776">MGGKKIALKKSICLSLIASLILPTAFGATATDGSQGASNNINQLPNYNQAKKIDNLLDRNQKPKYVDQIPPEIRQELQALRASQQQLMEQLSRLKNRPRQPMQQARPMTQMDQEAASSAIFFAGGAPRLQQQQQQNQGRSGQQQSKGNAPAQNGKSGKLSQSQKQINFLNQSAKDDTQSKHVMQDPDSPYMIMEGTYIPAVLQTAINSDVPGLIRARVTRNVYDTASGRYLLIPQGTTLVGIYNSDVKYGDERAQIKFTRMIRPDGSSIVLSAPPGMNDIGESGISGDVDNHWGAIIGAGLLGVLFNIPAILAENRANSSSNQICYTSAGDAYSCGSSTSSSVSTSAAQSLGQTSSQIGGKIADRSLGLKPTIRLPIGTLFSVFTRKDMTIPPYRGGA</sequence>
<evidence type="ECO:0000256" key="2">
    <source>
        <dbReference type="ARBA" id="ARBA00010265"/>
    </source>
</evidence>
<feature type="chain" id="PRO_5046836702" evidence="7">
    <location>
        <begin position="31"/>
        <end position="398"/>
    </location>
</feature>
<evidence type="ECO:0000313" key="8">
    <source>
        <dbReference type="EMBL" id="ODN44060.1"/>
    </source>
</evidence>
<proteinExistence type="inferred from homology"/>
<accession>A0ABX3A900</accession>
<name>A0ABX3A900_9GAMM</name>
<evidence type="ECO:0000256" key="4">
    <source>
        <dbReference type="ARBA" id="ARBA00022989"/>
    </source>
</evidence>
<gene>
    <name evidence="8" type="ORF">BGC07_09555</name>
</gene>
<evidence type="ECO:0000256" key="5">
    <source>
        <dbReference type="ARBA" id="ARBA00023136"/>
    </source>
</evidence>
<reference evidence="8 9" key="1">
    <citation type="submission" date="2016-08" db="EMBL/GenBank/DDBJ databases">
        <title>Draft genome sequence of Candidatus Piscirickettsia litoralis, from seawater.</title>
        <authorList>
            <person name="Wan X."/>
            <person name="Lee A.J."/>
            <person name="Hou S."/>
            <person name="Donachie S.P."/>
        </authorList>
    </citation>
    <scope>NUCLEOTIDE SEQUENCE [LARGE SCALE GENOMIC DNA]</scope>
    <source>
        <strain evidence="8 9">Y2</strain>
    </source>
</reference>
<dbReference type="InterPro" id="IPR042217">
    <property type="entry name" value="T4SS_VirB10/TrbI"/>
</dbReference>
<dbReference type="Gene3D" id="2.40.128.260">
    <property type="entry name" value="Type IV secretion system, VirB10/TraB/TrbI"/>
    <property type="match status" value="1"/>
</dbReference>
<comment type="caution">
    <text evidence="8">The sequence shown here is derived from an EMBL/GenBank/DDBJ whole genome shotgun (WGS) entry which is preliminary data.</text>
</comment>
<comment type="subcellular location">
    <subcellularLocation>
        <location evidence="1">Membrane</location>
        <topology evidence="1">Single-pass membrane protein</topology>
    </subcellularLocation>
</comment>
<evidence type="ECO:0000256" key="1">
    <source>
        <dbReference type="ARBA" id="ARBA00004167"/>
    </source>
</evidence>
<keyword evidence="3" id="KW-0812">Transmembrane</keyword>